<dbReference type="EMBL" id="AP019822">
    <property type="protein sequence ID" value="BBM36933.1"/>
    <property type="molecule type" value="Genomic_DNA"/>
</dbReference>
<dbReference type="InterPro" id="IPR039446">
    <property type="entry name" value="DauR-like"/>
</dbReference>
<dbReference type="PANTHER" id="PTHR35568">
    <property type="entry name" value="TRANSCRIPTIONAL REGULATOR DAUR"/>
    <property type="match status" value="1"/>
</dbReference>
<dbReference type="Pfam" id="PF08348">
    <property type="entry name" value="PAS_6"/>
    <property type="match status" value="1"/>
</dbReference>
<feature type="domain" description="YheO-like" evidence="1">
    <location>
        <begin position="10"/>
        <end position="117"/>
    </location>
</feature>
<dbReference type="OrthoDB" id="9796595at2"/>
<reference evidence="3 4" key="1">
    <citation type="submission" date="2019-07" db="EMBL/GenBank/DDBJ databases">
        <title>Complete Genome Sequence of Leptotrichia goodfellowii Strain JCM 16774.</title>
        <authorList>
            <person name="Watanabe S."/>
            <person name="Cui L."/>
        </authorList>
    </citation>
    <scope>NUCLEOTIDE SEQUENCE [LARGE SCALE GENOMIC DNA]</scope>
    <source>
        <strain evidence="3 4">JCM16774</strain>
    </source>
</reference>
<dbReference type="RefSeq" id="WP_006807746.1">
    <property type="nucleotide sequence ID" value="NZ_AP019822.1"/>
</dbReference>
<evidence type="ECO:0000259" key="1">
    <source>
        <dbReference type="Pfam" id="PF08348"/>
    </source>
</evidence>
<proteinExistence type="predicted"/>
<dbReference type="AlphaFoldDB" id="A0A510JG57"/>
<accession>A0A510JG57</accession>
<dbReference type="PANTHER" id="PTHR35568:SF1">
    <property type="entry name" value="TRANSCRIPTIONAL REGULATOR DAUR"/>
    <property type="match status" value="1"/>
</dbReference>
<feature type="domain" description="Transcriptional regulator DauR-like HTH" evidence="2">
    <location>
        <begin position="156"/>
        <end position="215"/>
    </location>
</feature>
<dbReference type="InterPro" id="IPR039445">
    <property type="entry name" value="DauR-like_HTH"/>
</dbReference>
<organism evidence="3 4">
    <name type="scientific">Pseudoleptotrichia goodfellowii</name>
    <dbReference type="NCBI Taxonomy" id="157692"/>
    <lineage>
        <taxon>Bacteria</taxon>
        <taxon>Fusobacteriati</taxon>
        <taxon>Fusobacteriota</taxon>
        <taxon>Fusobacteriia</taxon>
        <taxon>Fusobacteriales</taxon>
        <taxon>Leptotrichiaceae</taxon>
        <taxon>Pseudoleptotrichia</taxon>
    </lineage>
</organism>
<dbReference type="KEGG" id="lgo:JCM16774_1879"/>
<evidence type="ECO:0000259" key="2">
    <source>
        <dbReference type="Pfam" id="PF13309"/>
    </source>
</evidence>
<evidence type="ECO:0000313" key="4">
    <source>
        <dbReference type="Proteomes" id="UP000321606"/>
    </source>
</evidence>
<dbReference type="STRING" id="714315.GCA_000516535_01885"/>
<dbReference type="Proteomes" id="UP000321606">
    <property type="component" value="Chromosome"/>
</dbReference>
<dbReference type="Pfam" id="PF13309">
    <property type="entry name" value="HTH_22"/>
    <property type="match status" value="1"/>
</dbReference>
<dbReference type="InterPro" id="IPR013559">
    <property type="entry name" value="YheO"/>
</dbReference>
<protein>
    <submittedName>
        <fullName evidence="3">YheO-like protein</fullName>
    </submittedName>
</protein>
<evidence type="ECO:0000313" key="3">
    <source>
        <dbReference type="EMBL" id="BBM36933.1"/>
    </source>
</evidence>
<sequence length="231" mass="26335">MNNNDTNSKLQKYIPLVDFFAAVLGKNSEVVLHDLTDPDHSIIAIRNNHISNREVGGPATDLVLKILKESDREERSFIANYVGIGKFNKALKSSTYFIREEGELIGMICVNTDEAVFDGLFASMKKLQETFIKEKMETDEVQAPENLSRSIEEVAREAISEVLSTQNVSIEYLKQQDKLNIIEVLYLKGIFLLKGAVVEIAKALEMSEASVYRYVQMVKRQEQEEQKRKRK</sequence>
<name>A0A510JG57_9FUSO</name>
<gene>
    <name evidence="3" type="ORF">JCM16774_1879</name>
</gene>